<dbReference type="EMBL" id="CP058649">
    <property type="protein sequence ID" value="QUI23034.1"/>
    <property type="molecule type" value="Genomic_DNA"/>
</dbReference>
<dbReference type="InterPro" id="IPR025619">
    <property type="entry name" value="YlzJ"/>
</dbReference>
<keyword evidence="2" id="KW-1185">Reference proteome</keyword>
<sequence>MFYSIVPYDQLFSTNEEEYKYEEVAHNGLTIQVYRKDDKMIIKRVISTDPKVYLDEKYSPGSELKM</sequence>
<dbReference type="Pfam" id="PF14035">
    <property type="entry name" value="YlzJ"/>
    <property type="match status" value="1"/>
</dbReference>
<organism evidence="1 2">
    <name type="scientific">Vallitalea pronyensis</name>
    <dbReference type="NCBI Taxonomy" id="1348613"/>
    <lineage>
        <taxon>Bacteria</taxon>
        <taxon>Bacillati</taxon>
        <taxon>Bacillota</taxon>
        <taxon>Clostridia</taxon>
        <taxon>Lachnospirales</taxon>
        <taxon>Vallitaleaceae</taxon>
        <taxon>Vallitalea</taxon>
    </lineage>
</organism>
<dbReference type="AlphaFoldDB" id="A0A8J8MJX1"/>
<accession>A0A8J8MJX1</accession>
<proteinExistence type="predicted"/>
<dbReference type="Proteomes" id="UP000683246">
    <property type="component" value="Chromosome"/>
</dbReference>
<reference evidence="1" key="1">
    <citation type="submission" date="2020-07" db="EMBL/GenBank/DDBJ databases">
        <title>Vallitalea pronyensis genome.</title>
        <authorList>
            <person name="Postec A."/>
        </authorList>
    </citation>
    <scope>NUCLEOTIDE SEQUENCE</scope>
    <source>
        <strain evidence="1">FatNI3</strain>
    </source>
</reference>
<dbReference type="RefSeq" id="WP_212698534.1">
    <property type="nucleotide sequence ID" value="NZ_CP058649.1"/>
</dbReference>
<dbReference type="KEGG" id="vpy:HZI73_12370"/>
<protein>
    <submittedName>
        <fullName evidence="1">YlzJ-like family protein</fullName>
    </submittedName>
</protein>
<gene>
    <name evidence="1" type="ORF">HZI73_12370</name>
</gene>
<evidence type="ECO:0000313" key="1">
    <source>
        <dbReference type="EMBL" id="QUI23034.1"/>
    </source>
</evidence>
<evidence type="ECO:0000313" key="2">
    <source>
        <dbReference type="Proteomes" id="UP000683246"/>
    </source>
</evidence>
<name>A0A8J8MJX1_9FIRM</name>